<evidence type="ECO:0000313" key="3">
    <source>
        <dbReference type="EMBL" id="KKL94747.1"/>
    </source>
</evidence>
<feature type="compositionally biased region" description="Polar residues" evidence="1">
    <location>
        <begin position="1"/>
        <end position="13"/>
    </location>
</feature>
<keyword evidence="2" id="KW-0812">Transmembrane</keyword>
<dbReference type="AlphaFoldDB" id="A0A0F9J6G6"/>
<protein>
    <submittedName>
        <fullName evidence="3">Uncharacterized protein</fullName>
    </submittedName>
</protein>
<organism evidence="3">
    <name type="scientific">marine sediment metagenome</name>
    <dbReference type="NCBI Taxonomy" id="412755"/>
    <lineage>
        <taxon>unclassified sequences</taxon>
        <taxon>metagenomes</taxon>
        <taxon>ecological metagenomes</taxon>
    </lineage>
</organism>
<feature type="region of interest" description="Disordered" evidence="1">
    <location>
        <begin position="1"/>
        <end position="20"/>
    </location>
</feature>
<feature type="non-terminal residue" evidence="3">
    <location>
        <position position="111"/>
    </location>
</feature>
<evidence type="ECO:0000256" key="1">
    <source>
        <dbReference type="SAM" id="MobiDB-lite"/>
    </source>
</evidence>
<proteinExistence type="predicted"/>
<name>A0A0F9J6G6_9ZZZZ</name>
<keyword evidence="2" id="KW-0472">Membrane</keyword>
<gene>
    <name evidence="3" type="ORF">LCGC14_1861550</name>
</gene>
<feature type="transmembrane region" description="Helical" evidence="2">
    <location>
        <begin position="33"/>
        <end position="54"/>
    </location>
</feature>
<reference evidence="3" key="1">
    <citation type="journal article" date="2015" name="Nature">
        <title>Complex archaea that bridge the gap between prokaryotes and eukaryotes.</title>
        <authorList>
            <person name="Spang A."/>
            <person name="Saw J.H."/>
            <person name="Jorgensen S.L."/>
            <person name="Zaremba-Niedzwiedzka K."/>
            <person name="Martijn J."/>
            <person name="Lind A.E."/>
            <person name="van Eijk R."/>
            <person name="Schleper C."/>
            <person name="Guy L."/>
            <person name="Ettema T.J."/>
        </authorList>
    </citation>
    <scope>NUCLEOTIDE SEQUENCE</scope>
</reference>
<accession>A0A0F9J6G6</accession>
<comment type="caution">
    <text evidence="3">The sequence shown here is derived from an EMBL/GenBank/DDBJ whole genome shotgun (WGS) entry which is preliminary data.</text>
</comment>
<evidence type="ECO:0000256" key="2">
    <source>
        <dbReference type="SAM" id="Phobius"/>
    </source>
</evidence>
<sequence>MEKNNKPQTNPKETISPADVESLEKKPIVRSKFLPIWIAIVILLGLLAGLFWFFQQQLHTEQLKTAALTENVLSTEQLNHTFRQFEQSVTVDNEATEQRFTELNAANNALL</sequence>
<dbReference type="EMBL" id="LAZR01018847">
    <property type="protein sequence ID" value="KKL94747.1"/>
    <property type="molecule type" value="Genomic_DNA"/>
</dbReference>
<keyword evidence="2" id="KW-1133">Transmembrane helix</keyword>